<dbReference type="AlphaFoldDB" id="A0A4R6VM77"/>
<evidence type="ECO:0000313" key="4">
    <source>
        <dbReference type="Proteomes" id="UP000295391"/>
    </source>
</evidence>
<dbReference type="Pfam" id="PF11800">
    <property type="entry name" value="RP-C_C"/>
    <property type="match status" value="1"/>
</dbReference>
<dbReference type="OrthoDB" id="7488837at2"/>
<reference evidence="3 4" key="1">
    <citation type="submission" date="2019-03" db="EMBL/GenBank/DDBJ databases">
        <title>Genomic Encyclopedia of Type Strains, Phase III (KMG-III): the genomes of soil and plant-associated and newly described type strains.</title>
        <authorList>
            <person name="Whitman W."/>
        </authorList>
    </citation>
    <scope>NUCLEOTIDE SEQUENCE [LARGE SCALE GENOMIC DNA]</scope>
    <source>
        <strain evidence="3 4">CGMCC 1.7002</strain>
    </source>
</reference>
<feature type="domain" description="Plasmid replication protein C C-terminal" evidence="2">
    <location>
        <begin position="293"/>
        <end position="392"/>
    </location>
</feature>
<dbReference type="NCBIfam" id="NF040974">
    <property type="entry name" value="RepABC_RepC"/>
    <property type="match status" value="1"/>
</dbReference>
<gene>
    <name evidence="3" type="ORF">ATL17_3322</name>
</gene>
<dbReference type="InterPro" id="IPR021760">
    <property type="entry name" value="RepC_C"/>
</dbReference>
<accession>A0A4R6VM77</accession>
<feature type="domain" description="Plasmid replication protein C N-terminal" evidence="1">
    <location>
        <begin position="7"/>
        <end position="175"/>
    </location>
</feature>
<dbReference type="InterPro" id="IPR036388">
    <property type="entry name" value="WH-like_DNA-bd_sf"/>
</dbReference>
<dbReference type="Gene3D" id="1.10.10.10">
    <property type="entry name" value="Winged helix-like DNA-binding domain superfamily/Winged helix DNA-binding domain"/>
    <property type="match status" value="1"/>
</dbReference>
<dbReference type="EMBL" id="SNYR01000004">
    <property type="protein sequence ID" value="TDQ60435.1"/>
    <property type="molecule type" value="Genomic_DNA"/>
</dbReference>
<dbReference type="Proteomes" id="UP000295391">
    <property type="component" value="Unassembled WGS sequence"/>
</dbReference>
<keyword evidence="4" id="KW-1185">Reference proteome</keyword>
<comment type="caution">
    <text evidence="3">The sequence shown here is derived from an EMBL/GenBank/DDBJ whole genome shotgun (WGS) entry which is preliminary data.</text>
</comment>
<dbReference type="InterPro" id="IPR005090">
    <property type="entry name" value="RepC_N"/>
</dbReference>
<proteinExistence type="predicted"/>
<dbReference type="InterPro" id="IPR047611">
    <property type="entry name" value="RepABC_RepC"/>
</dbReference>
<dbReference type="RefSeq" id="WP_133573927.1">
    <property type="nucleotide sequence ID" value="NZ_SNYR01000004.1"/>
</dbReference>
<evidence type="ECO:0000313" key="3">
    <source>
        <dbReference type="EMBL" id="TDQ60435.1"/>
    </source>
</evidence>
<name>A0A4R6VM77_9HYPH</name>
<protein>
    <submittedName>
        <fullName evidence="3">Replication initiation protein RepC</fullName>
    </submittedName>
</protein>
<sequence>MQNLGWRKPTPGLVAAEMHAQVGEGLSVPKSKAIIAVKKVAAHIGMKPAQLMLLDILFAFSKPQDWEQGQRPFVWPSNQYLMDQTGFSLPALKRHLRRLGELGLISFHDSPNGKRYGHRDGQGNIVEAYGFDLSPLAARAGELEALHQKIMAERAQQQQLRKELTRTRRSIRARLVEAIEGGLAGHWKQLEREFNEILSNLPNSKKEQGAMKVALEKLTNLYHIIEELFAGALDLPSTQKASSEKITENTNPSQLKIEPHIQNTNHSHLNCKTKPAVPDNLPQERGFTFETFNQVCPNYIKLATELCGQLRGWEDLKSASQQMGLMIGITPDHWNRLTTQLGIYPSAVAIGLTYEKHIAGEVQNPAGYLSGMAKKAQIGTLNLGRSIFARLSRDKNCAV</sequence>
<dbReference type="Pfam" id="PF03428">
    <property type="entry name" value="RP-C"/>
    <property type="match status" value="1"/>
</dbReference>
<evidence type="ECO:0000259" key="2">
    <source>
        <dbReference type="Pfam" id="PF11800"/>
    </source>
</evidence>
<organism evidence="3 4">
    <name type="scientific">Maritalea mobilis</name>
    <dbReference type="NCBI Taxonomy" id="483324"/>
    <lineage>
        <taxon>Bacteria</taxon>
        <taxon>Pseudomonadati</taxon>
        <taxon>Pseudomonadota</taxon>
        <taxon>Alphaproteobacteria</taxon>
        <taxon>Hyphomicrobiales</taxon>
        <taxon>Devosiaceae</taxon>
        <taxon>Maritalea</taxon>
    </lineage>
</organism>
<evidence type="ECO:0000259" key="1">
    <source>
        <dbReference type="Pfam" id="PF03428"/>
    </source>
</evidence>